<sequence length="234" mass="27476">MESVVRTQLLSLVEPEYQKFSAALIPNITNLLGVRLPEIRKMAKQIVKEDWRAYLKTADDDYFEEVMLQAMVIGHAQADMEELLQHIAWFVPKIDNWSVCDSFCGGLKYTKAHLDQVWHFLQPYLVSNQEYDIRFGVVMLLNFYMEEQYISQVLASLDTIHHEGYYVKMAVAWAISIAYVKQPEATMRYLQDNTLDDFTYNKALQKITESYRVDLETKQIIRSMKRKVKKTVRV</sequence>
<accession>A0A329QSF9</accession>
<dbReference type="CDD" id="cd06561">
    <property type="entry name" value="AlkD_like"/>
    <property type="match status" value="1"/>
</dbReference>
<dbReference type="Pfam" id="PF08713">
    <property type="entry name" value="DNA_alkylation"/>
    <property type="match status" value="1"/>
</dbReference>
<protein>
    <submittedName>
        <fullName evidence="1">DNA alkylation repair protein</fullName>
    </submittedName>
</protein>
<gene>
    <name evidence="1" type="ORF">DC345_13315</name>
</gene>
<proteinExistence type="predicted"/>
<reference evidence="1 2" key="1">
    <citation type="submission" date="2018-04" db="EMBL/GenBank/DDBJ databases">
        <title>Paenibacillus taichungensis Genome sequencing and assembly.</title>
        <authorList>
            <person name="Xu J."/>
            <person name="Rensing C."/>
            <person name="Mazhar H.S."/>
        </authorList>
    </citation>
    <scope>NUCLEOTIDE SEQUENCE [LARGE SCALE GENOMIC DNA]</scope>
    <source>
        <strain evidence="1 2">NC1</strain>
    </source>
</reference>
<dbReference type="PANTHER" id="PTHR34070:SF1">
    <property type="entry name" value="DNA ALKYLATION REPAIR PROTEIN"/>
    <property type="match status" value="1"/>
</dbReference>
<dbReference type="SUPFAM" id="SSF48371">
    <property type="entry name" value="ARM repeat"/>
    <property type="match status" value="1"/>
</dbReference>
<dbReference type="AlphaFoldDB" id="A0A329QSF9"/>
<dbReference type="InterPro" id="IPR016024">
    <property type="entry name" value="ARM-type_fold"/>
</dbReference>
<dbReference type="Proteomes" id="UP000250642">
    <property type="component" value="Unassembled WGS sequence"/>
</dbReference>
<dbReference type="InterPro" id="IPR014825">
    <property type="entry name" value="DNA_alkylation"/>
</dbReference>
<name>A0A329QSF9_9BACL</name>
<organism evidence="1 2">
    <name type="scientific">Paenibacillus taichungensis</name>
    <dbReference type="NCBI Taxonomy" id="484184"/>
    <lineage>
        <taxon>Bacteria</taxon>
        <taxon>Bacillati</taxon>
        <taxon>Bacillota</taxon>
        <taxon>Bacilli</taxon>
        <taxon>Bacillales</taxon>
        <taxon>Paenibacillaceae</taxon>
        <taxon>Paenibacillus</taxon>
    </lineage>
</organism>
<evidence type="ECO:0000313" key="2">
    <source>
        <dbReference type="Proteomes" id="UP000250642"/>
    </source>
</evidence>
<evidence type="ECO:0000313" key="1">
    <source>
        <dbReference type="EMBL" id="RAW15026.1"/>
    </source>
</evidence>
<dbReference type="Gene3D" id="1.25.10.90">
    <property type="match status" value="1"/>
</dbReference>
<comment type="caution">
    <text evidence="1">The sequence shown here is derived from an EMBL/GenBank/DDBJ whole genome shotgun (WGS) entry which is preliminary data.</text>
</comment>
<dbReference type="EMBL" id="QEVW01000008">
    <property type="protein sequence ID" value="RAW15026.1"/>
    <property type="molecule type" value="Genomic_DNA"/>
</dbReference>
<dbReference type="RefSeq" id="WP_113053505.1">
    <property type="nucleotide sequence ID" value="NZ_QEVW01000008.1"/>
</dbReference>
<dbReference type="PANTHER" id="PTHR34070">
    <property type="entry name" value="ARMADILLO-TYPE FOLD"/>
    <property type="match status" value="1"/>
</dbReference>